<organism evidence="18">
    <name type="scientific">Picea sitchensis</name>
    <name type="common">Sitka spruce</name>
    <name type="synonym">Pinus sitchensis</name>
    <dbReference type="NCBI Taxonomy" id="3332"/>
    <lineage>
        <taxon>Eukaryota</taxon>
        <taxon>Viridiplantae</taxon>
        <taxon>Streptophyta</taxon>
        <taxon>Embryophyta</taxon>
        <taxon>Tracheophyta</taxon>
        <taxon>Spermatophyta</taxon>
        <taxon>Pinopsida</taxon>
        <taxon>Pinidae</taxon>
        <taxon>Conifers I</taxon>
        <taxon>Pinales</taxon>
        <taxon>Pinaceae</taxon>
        <taxon>Picea</taxon>
    </lineage>
</organism>
<keyword evidence="10" id="KW-0443">Lipid metabolism</keyword>
<evidence type="ECO:0000256" key="3">
    <source>
        <dbReference type="ARBA" id="ARBA00022516"/>
    </source>
</evidence>
<keyword evidence="3 14" id="KW-0444">Lipid biosynthesis</keyword>
<comment type="caution">
    <text evidence="12">Lacks conserved residue(s) required for the propagation of feature annotation.</text>
</comment>
<dbReference type="Gene3D" id="4.10.375.10">
    <property type="entry name" value="Lipoxygenase-1, Domain 2"/>
    <property type="match status" value="1"/>
</dbReference>
<evidence type="ECO:0000256" key="5">
    <source>
        <dbReference type="ARBA" id="ARBA00022767"/>
    </source>
</evidence>
<evidence type="ECO:0000256" key="2">
    <source>
        <dbReference type="ARBA" id="ARBA00009419"/>
    </source>
</evidence>
<dbReference type="PANTHER" id="PTHR11771">
    <property type="entry name" value="LIPOXYGENASE"/>
    <property type="match status" value="1"/>
</dbReference>
<dbReference type="GO" id="GO:0031408">
    <property type="term" value="P:oxylipin biosynthetic process"/>
    <property type="evidence" value="ECO:0007669"/>
    <property type="project" value="UniProtKB-UniRule"/>
</dbReference>
<dbReference type="AlphaFoldDB" id="C0PT31"/>
<dbReference type="InterPro" id="IPR013819">
    <property type="entry name" value="LipOase_C"/>
</dbReference>
<evidence type="ECO:0000256" key="9">
    <source>
        <dbReference type="ARBA" id="ARBA00023004"/>
    </source>
</evidence>
<dbReference type="InterPro" id="IPR000907">
    <property type="entry name" value="LipOase"/>
</dbReference>
<dbReference type="EMBL" id="BT071514">
    <property type="protein sequence ID" value="ACN40971.1"/>
    <property type="molecule type" value="mRNA"/>
</dbReference>
<name>C0PT31_PICSI</name>
<dbReference type="Gene3D" id="4.10.372.10">
    <property type="entry name" value="Lipoxygenase-1, Domain 3"/>
    <property type="match status" value="1"/>
</dbReference>
<dbReference type="PROSITE" id="PS50095">
    <property type="entry name" value="PLAT"/>
    <property type="match status" value="1"/>
</dbReference>
<dbReference type="InterPro" id="IPR001246">
    <property type="entry name" value="LipOase_plant"/>
</dbReference>
<dbReference type="PROSITE" id="PS51393">
    <property type="entry name" value="LIPOXYGENASE_3"/>
    <property type="match status" value="1"/>
</dbReference>
<comment type="function">
    <text evidence="14">Plant lipoxygenase may be involved in a number of diverse aspects of plant physiology including growth and development, pest resistance, and senescence or responses to wounding.</text>
</comment>
<feature type="region of interest" description="Disordered" evidence="15">
    <location>
        <begin position="235"/>
        <end position="257"/>
    </location>
</feature>
<keyword evidence="4 13" id="KW-0479">Metal-binding</keyword>
<dbReference type="InterPro" id="IPR036226">
    <property type="entry name" value="LipOase_C_sf"/>
</dbReference>
<evidence type="ECO:0000256" key="14">
    <source>
        <dbReference type="RuleBase" id="RU003975"/>
    </source>
</evidence>
<dbReference type="PROSITE" id="PS00711">
    <property type="entry name" value="LIPOXYGENASE_1"/>
    <property type="match status" value="1"/>
</dbReference>
<dbReference type="FunFam" id="3.10.450.60:FF:000002">
    <property type="entry name" value="Lipoxygenase"/>
    <property type="match status" value="1"/>
</dbReference>
<dbReference type="PROSITE" id="PS00081">
    <property type="entry name" value="LIPOXYGENASE_2"/>
    <property type="match status" value="1"/>
</dbReference>
<evidence type="ECO:0000256" key="6">
    <source>
        <dbReference type="ARBA" id="ARBA00022832"/>
    </source>
</evidence>
<dbReference type="Pfam" id="PF01477">
    <property type="entry name" value="PLAT"/>
    <property type="match status" value="1"/>
</dbReference>
<dbReference type="InterPro" id="IPR001024">
    <property type="entry name" value="PLAT/LH2_dom"/>
</dbReference>
<dbReference type="GO" id="GO:0046872">
    <property type="term" value="F:metal ion binding"/>
    <property type="evidence" value="ECO:0007669"/>
    <property type="project" value="UniProtKB-UniRule"/>
</dbReference>
<dbReference type="FunFam" id="1.20.245.10:FF:000002">
    <property type="entry name" value="Lipoxygenase"/>
    <property type="match status" value="1"/>
</dbReference>
<evidence type="ECO:0000256" key="15">
    <source>
        <dbReference type="SAM" id="MobiDB-lite"/>
    </source>
</evidence>
<feature type="domain" description="Lipoxygenase" evidence="17">
    <location>
        <begin position="229"/>
        <end position="924"/>
    </location>
</feature>
<comment type="pathway">
    <text evidence="14">Lipid metabolism; oxylipin biosynthesis.</text>
</comment>
<dbReference type="GO" id="GO:0006633">
    <property type="term" value="P:fatty acid biosynthetic process"/>
    <property type="evidence" value="ECO:0007669"/>
    <property type="project" value="UniProtKB-KW"/>
</dbReference>
<dbReference type="Gene3D" id="3.10.450.60">
    <property type="match status" value="1"/>
</dbReference>
<dbReference type="InterPro" id="IPR027433">
    <property type="entry name" value="Lipoxygenase_dom_3"/>
</dbReference>
<feature type="domain" description="PLAT" evidence="16">
    <location>
        <begin position="96"/>
        <end position="226"/>
    </location>
</feature>
<accession>C0PT31</accession>
<dbReference type="SUPFAM" id="SSF49723">
    <property type="entry name" value="Lipase/lipooxygenase domain (PLAT/LH2 domain)"/>
    <property type="match status" value="1"/>
</dbReference>
<keyword evidence="5 14" id="KW-0925">Oxylipin biosynthesis</keyword>
<evidence type="ECO:0000256" key="1">
    <source>
        <dbReference type="ARBA" id="ARBA00001962"/>
    </source>
</evidence>
<dbReference type="EC" id="1.13.11.-" evidence="14"/>
<evidence type="ECO:0000256" key="10">
    <source>
        <dbReference type="ARBA" id="ARBA00023098"/>
    </source>
</evidence>
<proteinExistence type="evidence at transcript level"/>
<evidence type="ECO:0000259" key="16">
    <source>
        <dbReference type="PROSITE" id="PS50095"/>
    </source>
</evidence>
<evidence type="ECO:0000256" key="12">
    <source>
        <dbReference type="PROSITE-ProRule" id="PRU00152"/>
    </source>
</evidence>
<dbReference type="PRINTS" id="PR00087">
    <property type="entry name" value="LIPOXYGENASE"/>
</dbReference>
<protein>
    <recommendedName>
        <fullName evidence="14">Lipoxygenase</fullName>
        <ecNumber evidence="14">1.13.11.-</ecNumber>
    </recommendedName>
</protein>
<keyword evidence="7 13" id="KW-0223">Dioxygenase</keyword>
<keyword evidence="9 13" id="KW-0408">Iron</keyword>
<feature type="compositionally biased region" description="Basic and acidic residues" evidence="15">
    <location>
        <begin position="240"/>
        <end position="257"/>
    </location>
</feature>
<dbReference type="UniPathway" id="UPA00382"/>
<dbReference type="InterPro" id="IPR036392">
    <property type="entry name" value="PLAT/LH2_dom_sf"/>
</dbReference>
<evidence type="ECO:0000256" key="11">
    <source>
        <dbReference type="ARBA" id="ARBA00023160"/>
    </source>
</evidence>
<dbReference type="Gene3D" id="1.20.245.10">
    <property type="entry name" value="Lipoxygenase-1, Domain 5"/>
    <property type="match status" value="1"/>
</dbReference>
<dbReference type="SUPFAM" id="SSF48484">
    <property type="entry name" value="Lipoxigenase"/>
    <property type="match status" value="1"/>
</dbReference>
<dbReference type="OMA" id="MECTANF"/>
<keyword evidence="8 13" id="KW-0560">Oxidoreductase</keyword>
<evidence type="ECO:0000256" key="7">
    <source>
        <dbReference type="ARBA" id="ARBA00022964"/>
    </source>
</evidence>
<dbReference type="InterPro" id="IPR020834">
    <property type="entry name" value="LipOase_CS"/>
</dbReference>
<dbReference type="GO" id="GO:0034440">
    <property type="term" value="P:lipid oxidation"/>
    <property type="evidence" value="ECO:0007669"/>
    <property type="project" value="InterPro"/>
</dbReference>
<evidence type="ECO:0000313" key="18">
    <source>
        <dbReference type="EMBL" id="ACN40971.1"/>
    </source>
</evidence>
<sequence>MLMRVANMDQAPCSIADVRSSMLLSGQRMLRRSTAREFCFTRKFPGRQSGCWNDGNCRRRIGLIRAVISDKPATTTAVTPSVDKGAMINVKAVAIFRKRLKEDMKDKIENQWVSLLDVIGQNVLLELVSVDIDPETSCGKRSKESALKGWLLQAAREDNMMECTANFIVSTDFGSPGAILVTNQHDKEIFLESIFVEGFGSEPIYFPCHSWVHAKKYNPEKRIFFSNQTYLPSKTPDGLEDLRQKDLKDKRGDGKGERKHWDRIFDYATYNDLGNADKSEDFARPILGDGDILYPRRCRTGRPPMKTDPSAESRKEKPGTIYVPRDETFEEIKKSTFSAGALKALFHNLVPSLIASFSNPNYEFGCFSDIDRLYREGQIIKFEAHQLDIFKNLMLPKIMKNMLKTGEELLRYEIPSIISRDRFAWLRDNEFGRQTLAGVNPVSIERLKEFPIFSKLDPAIYGSPESAIKSEHVEGELNGMSVEQALEEERLFILDYYDAYMPFVTKINSLKGRKVYASRTIFFLTTAGTLKPIVIELSLPPTVTGAQSKQIFTHGHDATSYWLWKLAKSHVCANDAGYHQLVNHWLRTHACMEPYIIAANRQLSCMHPIFKLLQPHLRYTMEINALARQSLINGGGVIESCFTPDKYSMELSASAYDRKWRFDMEALPADLIARGMAVEDPNQPHGLRLVIEDYPYAADGLLIWSAIEEWVEDYVSIYYSEPNSVQTDIELQAWWDEILNKGHYDKRNASWWPNLKTKEDLAGILTTMIWVASGQHAALNFGQYPYGGYVPNRPCIMRKLIPNETDPEYKSFLSNPQNFFLSSMPTQLQATKTMAVVDTLSTHSPDEEYLGERHESKWTNDGRALEAFQRFSAKIQEVEKIIEQRNEDLSNKNRNGAGVLPYELLLPSSGPGVTGRGIPNSVSI</sequence>
<reference evidence="18" key="1">
    <citation type="submission" date="2009-02" db="EMBL/GenBank/DDBJ databases">
        <title>Full length sequence-verified cDNA sequences from Sitka spruce (Picea sitchensis).</title>
        <authorList>
            <person name="Reid K.E."/>
            <person name="Liao N."/>
            <person name="Ralph S."/>
            <person name="Kolosova N."/>
            <person name="Oddy C."/>
            <person name="Moore R."/>
            <person name="Mayo M."/>
            <person name="Wagner S."/>
            <person name="King J."/>
            <person name="Yanchuk A."/>
            <person name="Holt R."/>
            <person name="Jones S."/>
            <person name="Marra M."/>
            <person name="Ritland C.E."/>
            <person name="Ritland K."/>
            <person name="Bohlmann J."/>
        </authorList>
    </citation>
    <scope>NUCLEOTIDE SEQUENCE</scope>
    <source>
        <tissue evidence="18">Bark</tissue>
    </source>
</reference>
<feature type="region of interest" description="Disordered" evidence="15">
    <location>
        <begin position="298"/>
        <end position="317"/>
    </location>
</feature>
<comment type="cofactor">
    <cofactor evidence="1 13">
        <name>Fe cation</name>
        <dbReference type="ChEBI" id="CHEBI:24875"/>
    </cofactor>
</comment>
<dbReference type="InterPro" id="IPR020833">
    <property type="entry name" value="LipOase_Fe_BS"/>
</dbReference>
<evidence type="ECO:0000259" key="17">
    <source>
        <dbReference type="PROSITE" id="PS51393"/>
    </source>
</evidence>
<dbReference type="Gene3D" id="2.60.60.20">
    <property type="entry name" value="PLAT/LH2 domain"/>
    <property type="match status" value="1"/>
</dbReference>
<evidence type="ECO:0000256" key="8">
    <source>
        <dbReference type="ARBA" id="ARBA00023002"/>
    </source>
</evidence>
<keyword evidence="11 14" id="KW-0275">Fatty acid biosynthesis</keyword>
<evidence type="ECO:0000256" key="4">
    <source>
        <dbReference type="ARBA" id="ARBA00022723"/>
    </source>
</evidence>
<keyword evidence="6" id="KW-0276">Fatty acid metabolism</keyword>
<dbReference type="Pfam" id="PF00305">
    <property type="entry name" value="Lipoxygenase"/>
    <property type="match status" value="1"/>
</dbReference>
<evidence type="ECO:0000256" key="13">
    <source>
        <dbReference type="RuleBase" id="RU003974"/>
    </source>
</evidence>
<dbReference type="SMART" id="SM00308">
    <property type="entry name" value="LH2"/>
    <property type="match status" value="1"/>
</dbReference>
<comment type="similarity">
    <text evidence="2 13">Belongs to the lipoxygenase family.</text>
</comment>
<dbReference type="PRINTS" id="PR00468">
    <property type="entry name" value="PLTLPOXGNASE"/>
</dbReference>
<dbReference type="GO" id="GO:0016702">
    <property type="term" value="F:oxidoreductase activity, acting on single donors with incorporation of molecular oxygen, incorporation of two atoms of oxygen"/>
    <property type="evidence" value="ECO:0007669"/>
    <property type="project" value="InterPro"/>
</dbReference>